<gene>
    <name evidence="2" type="ORF">PENTCL1PPCAC_2896</name>
</gene>
<evidence type="ECO:0000313" key="2">
    <source>
        <dbReference type="EMBL" id="GMS80721.1"/>
    </source>
</evidence>
<keyword evidence="1" id="KW-1133">Transmembrane helix</keyword>
<dbReference type="AlphaFoldDB" id="A0AAV5SM86"/>
<name>A0AAV5SM86_9BILA</name>
<sequence length="344" mass="38767">PYRPYRTVTLSLFSPLRFPLMLLVVLSALLGSGTAIDVCARSIRREVKWYYDDRWRMCFATRVDCVLRGGIPMDRTLYASEETCTLTHMQSRWVSYSLRCPADKRMVVYSRSNGDLVPYIFDARQCRGGQADSDMCDSDETCFSHSYFGWCCKRIPFEGEGPNAGVFRYTGFGGVDKHIERAAVTEAPTPQPVNCNDDGPRDIVEWYRAPSVGAGCFARRAVCTRPAFLRSNPEMTFPSQQDCIDHHYPNYSFTYHFNCGTGDSVVTDWETGAPLVFSPRLCDGQHDSDFCNLDEYCAASSTVASCCKMGGGAPSHARFVISGKSYRKMPSGLFWKPLRQRIRV</sequence>
<evidence type="ECO:0000313" key="3">
    <source>
        <dbReference type="Proteomes" id="UP001432027"/>
    </source>
</evidence>
<keyword evidence="1" id="KW-0812">Transmembrane</keyword>
<dbReference type="Proteomes" id="UP001432027">
    <property type="component" value="Unassembled WGS sequence"/>
</dbReference>
<reference evidence="2" key="1">
    <citation type="submission" date="2023-10" db="EMBL/GenBank/DDBJ databases">
        <title>Genome assembly of Pristionchus species.</title>
        <authorList>
            <person name="Yoshida K."/>
            <person name="Sommer R.J."/>
        </authorList>
    </citation>
    <scope>NUCLEOTIDE SEQUENCE</scope>
    <source>
        <strain evidence="2">RS0144</strain>
    </source>
</reference>
<dbReference type="EMBL" id="BTSX01000001">
    <property type="protein sequence ID" value="GMS80721.1"/>
    <property type="molecule type" value="Genomic_DNA"/>
</dbReference>
<keyword evidence="1" id="KW-0472">Membrane</keyword>
<accession>A0AAV5SM86</accession>
<keyword evidence="3" id="KW-1185">Reference proteome</keyword>
<proteinExistence type="predicted"/>
<organism evidence="2 3">
    <name type="scientific">Pristionchus entomophagus</name>
    <dbReference type="NCBI Taxonomy" id="358040"/>
    <lineage>
        <taxon>Eukaryota</taxon>
        <taxon>Metazoa</taxon>
        <taxon>Ecdysozoa</taxon>
        <taxon>Nematoda</taxon>
        <taxon>Chromadorea</taxon>
        <taxon>Rhabditida</taxon>
        <taxon>Rhabditina</taxon>
        <taxon>Diplogasteromorpha</taxon>
        <taxon>Diplogasteroidea</taxon>
        <taxon>Neodiplogasteridae</taxon>
        <taxon>Pristionchus</taxon>
    </lineage>
</organism>
<comment type="caution">
    <text evidence="2">The sequence shown here is derived from an EMBL/GenBank/DDBJ whole genome shotgun (WGS) entry which is preliminary data.</text>
</comment>
<feature type="transmembrane region" description="Helical" evidence="1">
    <location>
        <begin position="20"/>
        <end position="40"/>
    </location>
</feature>
<feature type="non-terminal residue" evidence="2">
    <location>
        <position position="1"/>
    </location>
</feature>
<evidence type="ECO:0000256" key="1">
    <source>
        <dbReference type="SAM" id="Phobius"/>
    </source>
</evidence>
<protein>
    <submittedName>
        <fullName evidence="2">Uncharacterized protein</fullName>
    </submittedName>
</protein>